<evidence type="ECO:0000313" key="1">
    <source>
        <dbReference type="Proteomes" id="UP000887576"/>
    </source>
</evidence>
<organism evidence="1 2">
    <name type="scientific">Panagrolaimus sp. JU765</name>
    <dbReference type="NCBI Taxonomy" id="591449"/>
    <lineage>
        <taxon>Eukaryota</taxon>
        <taxon>Metazoa</taxon>
        <taxon>Ecdysozoa</taxon>
        <taxon>Nematoda</taxon>
        <taxon>Chromadorea</taxon>
        <taxon>Rhabditida</taxon>
        <taxon>Tylenchina</taxon>
        <taxon>Panagrolaimomorpha</taxon>
        <taxon>Panagrolaimoidea</taxon>
        <taxon>Panagrolaimidae</taxon>
        <taxon>Panagrolaimus</taxon>
    </lineage>
</organism>
<evidence type="ECO:0000313" key="2">
    <source>
        <dbReference type="WBParaSite" id="JU765_v2.g12349.t1"/>
    </source>
</evidence>
<reference evidence="2" key="1">
    <citation type="submission" date="2022-11" db="UniProtKB">
        <authorList>
            <consortium name="WormBaseParasite"/>
        </authorList>
    </citation>
    <scope>IDENTIFICATION</scope>
</reference>
<protein>
    <submittedName>
        <fullName evidence="2">Uncharacterized protein</fullName>
    </submittedName>
</protein>
<proteinExistence type="predicted"/>
<dbReference type="Proteomes" id="UP000887576">
    <property type="component" value="Unplaced"/>
</dbReference>
<name>A0AC34Q2M7_9BILA</name>
<accession>A0AC34Q2M7</accession>
<sequence length="1025" mass="116524">MEKPSVSVYSSPYHGSSIITWKKPQRRCKSVGANVRNTCYAVHSTPFAEFEMTMPCCSSDAEINTMAGSAVAFSKNLISRISNRFKSRKPLPLRPIRSAPERKNFFTRPLGMQLPKDLELAMRYLQEIIRNGKSEMYFSAVNEVIDSLISFLKVSAAEYDKEAAANVNSAMQELIKWVDDRVINNLLSQKPSSSQIYDSSDGLAKLNALEQALIMKSPQLADDNSADRSSSCSDSGVDAENTTPTESNKSKQFFNSNGSNTTTDDTLSDLLQQLQLRKIERFEPQFPNVFPDSDEDDNGIHVDEEHEERQEKHGSQTCEEEIERRPDGREIRMKKTRTVNTSQSRKCITIRTHGNGTDDVMKKFADGSNSFKDNTVVDHSDFFTKPPFASFKTERPYTSFSFDENVPSSPDISTKTKTLQHSSATLQSVARQAKRNGKVISDDAAHKLDTANLNAKQIDTYQGDQLMDRRGDGSYEESSITRMGLPGIDLSADSPLAPIKRNAVEIYKKVGDNNVEGKNNFFQATTLASYITLNDNLRFFEEQHRKKVTYTFGTSGTTASTSPNHNLINLKQLLQVSDNDNIILPSVYIEEIEDDEPQKAITFPKPLLQITDKPSILESLDVSEYLVLRAKDAHSKPTEVRGGPKDALIVYATQPIGSLLYQEAFLTTYRGFVSSAELIQKLVRRYLYVNSSKGINELRAARQTFSVLVRVVDELCASELTYELITMVTSFVYKLIREGNYDFARLLRKRLMERIEEKTPLNHSEPNQMSSSTILNQKPSNLFQFPSSLIAKQITYLDSELFHKIEPAEMLWWAKDQDPKKSPNVVVFTEHFNKISYWVRSNVLTPNDQKEREKYFLKFIKIMKQLRKMGNLSSYLAILSALDSGPMRRLDWSKSLREQLEEHTDIIDSKMSFKNYRAVLADTQPPCLPYIGLILQDLTFVDAGNPDNLAPSMCNNKTNLLNYGKRWQQFAILDNVRRFKSWTYNIQKDEKVQRLFNGFANCLGEEEAWDRSHQIKPRKPTSARN</sequence>
<dbReference type="WBParaSite" id="JU765_v2.g12349.t1">
    <property type="protein sequence ID" value="JU765_v2.g12349.t1"/>
    <property type="gene ID" value="JU765_v2.g12349"/>
</dbReference>